<feature type="compositionally biased region" description="Polar residues" evidence="1">
    <location>
        <begin position="55"/>
        <end position="66"/>
    </location>
</feature>
<dbReference type="EMBL" id="KN120821">
    <property type="protein sequence ID" value="KFO37483.1"/>
    <property type="molecule type" value="Genomic_DNA"/>
</dbReference>
<sequence length="121" mass="13460">MSAGVPGALRDRGLNLVTLWPEQQQLAETMADEHRRQRRKCGPGKNKMLALRQQRIAQQPLDTSSDPMERASHTTPESPCPIVERLQMFLSTALILTRRTDGAALQNRPEGISMRTGTLGN</sequence>
<evidence type="ECO:0000313" key="3">
    <source>
        <dbReference type="Proteomes" id="UP000028990"/>
    </source>
</evidence>
<organism evidence="2 3">
    <name type="scientific">Fukomys damarensis</name>
    <name type="common">Damaraland mole rat</name>
    <name type="synonym">Cryptomys damarensis</name>
    <dbReference type="NCBI Taxonomy" id="885580"/>
    <lineage>
        <taxon>Eukaryota</taxon>
        <taxon>Metazoa</taxon>
        <taxon>Chordata</taxon>
        <taxon>Craniata</taxon>
        <taxon>Vertebrata</taxon>
        <taxon>Euteleostomi</taxon>
        <taxon>Mammalia</taxon>
        <taxon>Eutheria</taxon>
        <taxon>Euarchontoglires</taxon>
        <taxon>Glires</taxon>
        <taxon>Rodentia</taxon>
        <taxon>Hystricomorpha</taxon>
        <taxon>Bathyergidae</taxon>
        <taxon>Fukomys</taxon>
    </lineage>
</organism>
<name>A0A091E435_FUKDA</name>
<proteinExistence type="predicted"/>
<dbReference type="AlphaFoldDB" id="A0A091E435"/>
<evidence type="ECO:0000256" key="1">
    <source>
        <dbReference type="SAM" id="MobiDB-lite"/>
    </source>
</evidence>
<protein>
    <submittedName>
        <fullName evidence="2">Uncharacterized protein</fullName>
    </submittedName>
</protein>
<accession>A0A091E435</accession>
<reference evidence="2 3" key="1">
    <citation type="submission" date="2013-11" db="EMBL/GenBank/DDBJ databases">
        <title>The Damaraland mole rat (Fukomys damarensis) genome and evolution of African mole rats.</title>
        <authorList>
            <person name="Gladyshev V.N."/>
            <person name="Fang X."/>
        </authorList>
    </citation>
    <scope>NUCLEOTIDE SEQUENCE [LARGE SCALE GENOMIC DNA]</scope>
    <source>
        <tissue evidence="2">Liver</tissue>
    </source>
</reference>
<keyword evidence="3" id="KW-1185">Reference proteome</keyword>
<dbReference type="Proteomes" id="UP000028990">
    <property type="component" value="Unassembled WGS sequence"/>
</dbReference>
<feature type="region of interest" description="Disordered" evidence="1">
    <location>
        <begin position="54"/>
        <end position="80"/>
    </location>
</feature>
<evidence type="ECO:0000313" key="2">
    <source>
        <dbReference type="EMBL" id="KFO37483.1"/>
    </source>
</evidence>
<gene>
    <name evidence="2" type="ORF">H920_01092</name>
</gene>